<dbReference type="PANTHER" id="PTHR43520:SF5">
    <property type="entry name" value="CATION-TRANSPORTING P-TYPE ATPASE-RELATED"/>
    <property type="match status" value="1"/>
</dbReference>
<dbReference type="Pfam" id="PF00403">
    <property type="entry name" value="HMA"/>
    <property type="match status" value="1"/>
</dbReference>
<gene>
    <name evidence="17" type="ORF">ABI_44650</name>
</gene>
<feature type="transmembrane region" description="Helical" evidence="15">
    <location>
        <begin position="174"/>
        <end position="192"/>
    </location>
</feature>
<dbReference type="HOGENOM" id="CLU_001771_6_2_5"/>
<keyword evidence="10" id="KW-0460">Magnesium</keyword>
<dbReference type="Gene3D" id="3.40.50.1000">
    <property type="entry name" value="HAD superfamily/HAD-like"/>
    <property type="match status" value="1"/>
</dbReference>
<evidence type="ECO:0000256" key="7">
    <source>
        <dbReference type="ARBA" id="ARBA00022723"/>
    </source>
</evidence>
<evidence type="ECO:0000259" key="16">
    <source>
        <dbReference type="PROSITE" id="PS50846"/>
    </source>
</evidence>
<dbReference type="OrthoDB" id="9813266at2"/>
<keyword evidence="17" id="KW-0378">Hydrolase</keyword>
<proteinExistence type="inferred from homology"/>
<dbReference type="Proteomes" id="UP000006512">
    <property type="component" value="Unassembled WGS sequence"/>
</dbReference>
<feature type="transmembrane region" description="Helical" evidence="15">
    <location>
        <begin position="387"/>
        <end position="412"/>
    </location>
</feature>
<dbReference type="EC" id="3.6.3.4" evidence="17"/>
<protein>
    <submittedName>
        <fullName evidence="17">Copper-translocating P-type ATPase</fullName>
        <ecNumber evidence="17">3.6.3.4</ecNumber>
    </submittedName>
</protein>
<evidence type="ECO:0000256" key="11">
    <source>
        <dbReference type="ARBA" id="ARBA00022967"/>
    </source>
</evidence>
<dbReference type="SUPFAM" id="SSF56784">
    <property type="entry name" value="HAD-like"/>
    <property type="match status" value="1"/>
</dbReference>
<dbReference type="PROSITE" id="PS01047">
    <property type="entry name" value="HMA_1"/>
    <property type="match status" value="1"/>
</dbReference>
<dbReference type="RefSeq" id="WP_006275238.1">
    <property type="nucleotide sequence ID" value="NZ_GL883080.1"/>
</dbReference>
<keyword evidence="5" id="KW-0597">Phosphoprotein</keyword>
<dbReference type="InterPro" id="IPR059000">
    <property type="entry name" value="ATPase_P-type_domA"/>
</dbReference>
<keyword evidence="7 15" id="KW-0479">Metal-binding</keyword>
<comment type="similarity">
    <text evidence="2 15">Belongs to the cation transport ATPase (P-type) (TC 3.A.3) family. Type IB subfamily.</text>
</comment>
<dbReference type="PROSITE" id="PS50846">
    <property type="entry name" value="HMA_2"/>
    <property type="match status" value="1"/>
</dbReference>
<dbReference type="GO" id="GO:0005524">
    <property type="term" value="F:ATP binding"/>
    <property type="evidence" value="ECO:0007669"/>
    <property type="project" value="UniProtKB-UniRule"/>
</dbReference>
<dbReference type="AlphaFoldDB" id="F4QTG8"/>
<evidence type="ECO:0000256" key="9">
    <source>
        <dbReference type="ARBA" id="ARBA00022840"/>
    </source>
</evidence>
<feature type="transmembrane region" description="Helical" evidence="15">
    <location>
        <begin position="672"/>
        <end position="694"/>
    </location>
</feature>
<feature type="domain" description="HMA" evidence="16">
    <location>
        <begin position="18"/>
        <end position="85"/>
    </location>
</feature>
<evidence type="ECO:0000256" key="2">
    <source>
        <dbReference type="ARBA" id="ARBA00006024"/>
    </source>
</evidence>
<keyword evidence="13" id="KW-0406">Ion transport</keyword>
<comment type="subcellular location">
    <subcellularLocation>
        <location evidence="1">Cell membrane</location>
        <topology evidence="1">Multi-pass membrane protein</topology>
    </subcellularLocation>
</comment>
<keyword evidence="8 15" id="KW-0547">Nucleotide-binding</keyword>
<dbReference type="Pfam" id="PF00122">
    <property type="entry name" value="E1-E2_ATPase"/>
    <property type="match status" value="1"/>
</dbReference>
<sequence>MNLATDFSCFTHEEDGRRSLYMQIEGMRCATCAWKIEQALTAHAGVEARVNFSTQRLRVTWPDTAPGHAANDFAGEIEALGFHVAPFDPDSRAAAAKAEERELLTCLAVAAFATAAIMLFADALWFARDLEGPSRDLMHWLMGLIAMPATLYCGRPFFRSALGALRHGRTNMDVPISLAVILANALSLFETVRHGQYVYFDASVMLLFFLLIGRYLDLKARGKAREAAQGLLAMLEGTARVIRNGRSEALRIRDIRPGDTLIVAAGEKIAADGVVVSGTSDIDTRLVTGETLPRPATVGDRLYAGMINQSAPLQVEVAAAADNSLLSEIVALMEKAEQSQSAYVRFADRVAALYAPVVHVLALATFVGWVVWGYVAGPAVAWEEALLKAMAVLIITCPCALGLAVPVVHVLASSHLFARGVLVKSGKGLEVLAGVDTVVFDKTGTLTRGAPQWLNPHVLPEKDRRLAVAMAAHSQHPLSQAVASADYVGSLPDMTVTDHPGQGLDAVCNGESLRLGSGAWLGVPDSGSSQLELWFRRGQQPAIRLAFADVERSDAADTISLLKRRGFRVLMLSGDRPAVADALGVRLGIDEVRAGLSPVDKVAAIDTLQGEGRKVLMVGDGLNDAAALSAAQVSMSPSSGMDITQNAADFVYRGEGLMSVVTAIDIARLTRVLVAQNFALSLVYNLVAVPAAIFGFVTPLIAAIAMSSSSLVVVANSLRLKLFKD</sequence>
<dbReference type="eggNOG" id="COG2217">
    <property type="taxonomic scope" value="Bacteria"/>
</dbReference>
<feature type="transmembrane region" description="Helical" evidence="15">
    <location>
        <begin position="137"/>
        <end position="154"/>
    </location>
</feature>
<dbReference type="NCBIfam" id="TIGR01512">
    <property type="entry name" value="ATPase-IB2_Cd"/>
    <property type="match status" value="1"/>
</dbReference>
<dbReference type="InterPro" id="IPR027256">
    <property type="entry name" value="P-typ_ATPase_IB"/>
</dbReference>
<dbReference type="InterPro" id="IPR023214">
    <property type="entry name" value="HAD_sf"/>
</dbReference>
<reference evidence="18" key="1">
    <citation type="submission" date="2011-03" db="EMBL/GenBank/DDBJ databases">
        <title>Draft genome sequence of Brevundimonas diminuta.</title>
        <authorList>
            <person name="Brown P.J.B."/>
            <person name="Buechlein A."/>
            <person name="Hemmerich C."/>
            <person name="Brun Y.V."/>
        </authorList>
    </citation>
    <scope>NUCLEOTIDE SEQUENCE [LARGE SCALE GENOMIC DNA]</scope>
    <source>
        <strain evidence="18">C19</strain>
    </source>
</reference>
<dbReference type="InterPro" id="IPR023298">
    <property type="entry name" value="ATPase_P-typ_TM_dom_sf"/>
</dbReference>
<dbReference type="STRING" id="715226.ABI_44650"/>
<dbReference type="InterPro" id="IPR018303">
    <property type="entry name" value="ATPase_P-typ_P_site"/>
</dbReference>
<evidence type="ECO:0000313" key="18">
    <source>
        <dbReference type="Proteomes" id="UP000006512"/>
    </source>
</evidence>
<dbReference type="CDD" id="cd00371">
    <property type="entry name" value="HMA"/>
    <property type="match status" value="1"/>
</dbReference>
<evidence type="ECO:0000256" key="5">
    <source>
        <dbReference type="ARBA" id="ARBA00022553"/>
    </source>
</evidence>
<dbReference type="Gene3D" id="2.70.150.10">
    <property type="entry name" value="Calcium-transporting ATPase, cytoplasmic transduction domain A"/>
    <property type="match status" value="1"/>
</dbReference>
<organism evidence="17 18">
    <name type="scientific">Asticcacaulis biprosthecium C19</name>
    <dbReference type="NCBI Taxonomy" id="715226"/>
    <lineage>
        <taxon>Bacteria</taxon>
        <taxon>Pseudomonadati</taxon>
        <taxon>Pseudomonadota</taxon>
        <taxon>Alphaproteobacteria</taxon>
        <taxon>Caulobacterales</taxon>
        <taxon>Caulobacteraceae</taxon>
        <taxon>Asticcacaulis</taxon>
    </lineage>
</organism>
<dbReference type="Gene3D" id="3.40.1110.10">
    <property type="entry name" value="Calcium-transporting ATPase, cytoplasmic domain N"/>
    <property type="match status" value="1"/>
</dbReference>
<dbReference type="PROSITE" id="PS00154">
    <property type="entry name" value="ATPASE_E1_E2"/>
    <property type="match status" value="1"/>
</dbReference>
<dbReference type="SUPFAM" id="SSF55008">
    <property type="entry name" value="HMA, heavy metal-associated domain"/>
    <property type="match status" value="1"/>
</dbReference>
<feature type="transmembrane region" description="Helical" evidence="15">
    <location>
        <begin position="198"/>
        <end position="216"/>
    </location>
</feature>
<dbReference type="PANTHER" id="PTHR43520">
    <property type="entry name" value="ATP7, ISOFORM B"/>
    <property type="match status" value="1"/>
</dbReference>
<keyword evidence="14 15" id="KW-0472">Membrane</keyword>
<keyword evidence="11" id="KW-1278">Translocase</keyword>
<dbReference type="InterPro" id="IPR008250">
    <property type="entry name" value="ATPase_P-typ_transduc_dom_A_sf"/>
</dbReference>
<dbReference type="Pfam" id="PF00702">
    <property type="entry name" value="Hydrolase"/>
    <property type="match status" value="1"/>
</dbReference>
<dbReference type="InterPro" id="IPR023299">
    <property type="entry name" value="ATPase_P-typ_cyto_dom_N"/>
</dbReference>
<evidence type="ECO:0000256" key="1">
    <source>
        <dbReference type="ARBA" id="ARBA00004651"/>
    </source>
</evidence>
<evidence type="ECO:0000256" key="6">
    <source>
        <dbReference type="ARBA" id="ARBA00022692"/>
    </source>
</evidence>
<keyword evidence="6 15" id="KW-0812">Transmembrane</keyword>
<evidence type="ECO:0000256" key="3">
    <source>
        <dbReference type="ARBA" id="ARBA00022448"/>
    </source>
</evidence>
<accession>F4QTG8</accession>
<feature type="transmembrane region" description="Helical" evidence="15">
    <location>
        <begin position="103"/>
        <end position="125"/>
    </location>
</feature>
<dbReference type="SUPFAM" id="SSF81653">
    <property type="entry name" value="Calcium ATPase, transduction domain A"/>
    <property type="match status" value="1"/>
</dbReference>
<keyword evidence="3" id="KW-0813">Transport</keyword>
<dbReference type="EMBL" id="GL883080">
    <property type="protein sequence ID" value="EGF90038.1"/>
    <property type="molecule type" value="Genomic_DNA"/>
</dbReference>
<dbReference type="NCBIfam" id="TIGR01525">
    <property type="entry name" value="ATPase-IB_hvy"/>
    <property type="match status" value="1"/>
</dbReference>
<dbReference type="PRINTS" id="PR00119">
    <property type="entry name" value="CATATPASE"/>
</dbReference>
<evidence type="ECO:0000256" key="13">
    <source>
        <dbReference type="ARBA" id="ARBA00023065"/>
    </source>
</evidence>
<name>F4QTG8_9CAUL</name>
<evidence type="ECO:0000256" key="4">
    <source>
        <dbReference type="ARBA" id="ARBA00022475"/>
    </source>
</evidence>
<dbReference type="GO" id="GO:0016887">
    <property type="term" value="F:ATP hydrolysis activity"/>
    <property type="evidence" value="ECO:0007669"/>
    <property type="project" value="InterPro"/>
</dbReference>
<feature type="transmembrane region" description="Helical" evidence="15">
    <location>
        <begin position="351"/>
        <end position="375"/>
    </location>
</feature>
<dbReference type="InterPro" id="IPR001757">
    <property type="entry name" value="P_typ_ATPase"/>
</dbReference>
<dbReference type="GO" id="GO:0055070">
    <property type="term" value="P:copper ion homeostasis"/>
    <property type="evidence" value="ECO:0007669"/>
    <property type="project" value="TreeGrafter"/>
</dbReference>
<evidence type="ECO:0000256" key="8">
    <source>
        <dbReference type="ARBA" id="ARBA00022741"/>
    </source>
</evidence>
<dbReference type="SUPFAM" id="SSF81665">
    <property type="entry name" value="Calcium ATPase, transmembrane domain M"/>
    <property type="match status" value="1"/>
</dbReference>
<evidence type="ECO:0000313" key="17">
    <source>
        <dbReference type="EMBL" id="EGF90038.1"/>
    </source>
</evidence>
<dbReference type="NCBIfam" id="TIGR01494">
    <property type="entry name" value="ATPase_P-type"/>
    <property type="match status" value="2"/>
</dbReference>
<evidence type="ECO:0000256" key="10">
    <source>
        <dbReference type="ARBA" id="ARBA00022842"/>
    </source>
</evidence>
<dbReference type="InterPro" id="IPR006121">
    <property type="entry name" value="HMA_dom"/>
</dbReference>
<evidence type="ECO:0000256" key="12">
    <source>
        <dbReference type="ARBA" id="ARBA00022989"/>
    </source>
</evidence>
<keyword evidence="18" id="KW-1185">Reference proteome</keyword>
<keyword evidence="4 15" id="KW-1003">Cell membrane</keyword>
<dbReference type="NCBIfam" id="TIGR01511">
    <property type="entry name" value="ATPase-IB1_Cu"/>
    <property type="match status" value="1"/>
</dbReference>
<dbReference type="InterPro" id="IPR017969">
    <property type="entry name" value="Heavy-metal-associated_CS"/>
</dbReference>
<dbReference type="SUPFAM" id="SSF81660">
    <property type="entry name" value="Metal cation-transporting ATPase, ATP-binding domain N"/>
    <property type="match status" value="1"/>
</dbReference>
<keyword evidence="9 15" id="KW-0067">ATP-binding</keyword>
<dbReference type="GO" id="GO:0005507">
    <property type="term" value="F:copper ion binding"/>
    <property type="evidence" value="ECO:0007669"/>
    <property type="project" value="TreeGrafter"/>
</dbReference>
<dbReference type="InterPro" id="IPR036412">
    <property type="entry name" value="HAD-like_sf"/>
</dbReference>
<evidence type="ECO:0000256" key="15">
    <source>
        <dbReference type="RuleBase" id="RU362081"/>
    </source>
</evidence>
<keyword evidence="12 15" id="KW-1133">Transmembrane helix</keyword>
<evidence type="ECO:0000256" key="14">
    <source>
        <dbReference type="ARBA" id="ARBA00023136"/>
    </source>
</evidence>
<dbReference type="Gene3D" id="3.30.70.100">
    <property type="match status" value="1"/>
</dbReference>
<dbReference type="GO" id="GO:0005886">
    <property type="term" value="C:plasma membrane"/>
    <property type="evidence" value="ECO:0007669"/>
    <property type="project" value="UniProtKB-SubCell"/>
</dbReference>
<dbReference type="InterPro" id="IPR036163">
    <property type="entry name" value="HMA_dom_sf"/>
</dbReference>
<dbReference type="GO" id="GO:0043682">
    <property type="term" value="F:P-type divalent copper transporter activity"/>
    <property type="evidence" value="ECO:0007669"/>
    <property type="project" value="TreeGrafter"/>
</dbReference>